<dbReference type="Gene3D" id="3.40.50.360">
    <property type="match status" value="1"/>
</dbReference>
<dbReference type="RefSeq" id="WP_253755157.1">
    <property type="nucleotide sequence ID" value="NZ_JAMZDZ010000001.1"/>
</dbReference>
<dbReference type="PANTHER" id="PTHR30543:SF21">
    <property type="entry name" value="NAD(P)H-DEPENDENT FMN REDUCTASE LOT6"/>
    <property type="match status" value="1"/>
</dbReference>
<dbReference type="Pfam" id="PF03358">
    <property type="entry name" value="FMN_red"/>
    <property type="match status" value="1"/>
</dbReference>
<dbReference type="InterPro" id="IPR029039">
    <property type="entry name" value="Flavoprotein-like_sf"/>
</dbReference>
<evidence type="ECO:0000313" key="3">
    <source>
        <dbReference type="Proteomes" id="UP001595816"/>
    </source>
</evidence>
<dbReference type="EMBL" id="JBHSAY010000006">
    <property type="protein sequence ID" value="MFC4131538.1"/>
    <property type="molecule type" value="Genomic_DNA"/>
</dbReference>
<organism evidence="2 3">
    <name type="scientific">Hamadaea flava</name>
    <dbReference type="NCBI Taxonomy" id="1742688"/>
    <lineage>
        <taxon>Bacteria</taxon>
        <taxon>Bacillati</taxon>
        <taxon>Actinomycetota</taxon>
        <taxon>Actinomycetes</taxon>
        <taxon>Micromonosporales</taxon>
        <taxon>Micromonosporaceae</taxon>
        <taxon>Hamadaea</taxon>
    </lineage>
</organism>
<dbReference type="InterPro" id="IPR005025">
    <property type="entry name" value="FMN_Rdtase-like_dom"/>
</dbReference>
<feature type="domain" description="NADPH-dependent FMN reductase-like" evidence="1">
    <location>
        <begin position="6"/>
        <end position="149"/>
    </location>
</feature>
<name>A0ABV8LMK9_9ACTN</name>
<dbReference type="EC" id="1.-.-.-" evidence="2"/>
<proteinExistence type="predicted"/>
<evidence type="ECO:0000259" key="1">
    <source>
        <dbReference type="Pfam" id="PF03358"/>
    </source>
</evidence>
<keyword evidence="2" id="KW-0560">Oxidoreductase</keyword>
<protein>
    <submittedName>
        <fullName evidence="2">NADPH-dependent FMN reductase</fullName>
        <ecNumber evidence="2">1.-.-.-</ecNumber>
    </submittedName>
</protein>
<dbReference type="SUPFAM" id="SSF52218">
    <property type="entry name" value="Flavoproteins"/>
    <property type="match status" value="1"/>
</dbReference>
<accession>A0ABV8LMK9</accession>
<dbReference type="InterPro" id="IPR050712">
    <property type="entry name" value="NAD(P)H-dep_reductase"/>
</dbReference>
<keyword evidence="3" id="KW-1185">Reference proteome</keyword>
<evidence type="ECO:0000313" key="2">
    <source>
        <dbReference type="EMBL" id="MFC4131538.1"/>
    </source>
</evidence>
<comment type="caution">
    <text evidence="2">The sequence shown here is derived from an EMBL/GenBank/DDBJ whole genome shotgun (WGS) entry which is preliminary data.</text>
</comment>
<dbReference type="Proteomes" id="UP001595816">
    <property type="component" value="Unassembled WGS sequence"/>
</dbReference>
<gene>
    <name evidence="2" type="ORF">ACFOZ4_13085</name>
</gene>
<reference evidence="3" key="1">
    <citation type="journal article" date="2019" name="Int. J. Syst. Evol. Microbiol.">
        <title>The Global Catalogue of Microorganisms (GCM) 10K type strain sequencing project: providing services to taxonomists for standard genome sequencing and annotation.</title>
        <authorList>
            <consortium name="The Broad Institute Genomics Platform"/>
            <consortium name="The Broad Institute Genome Sequencing Center for Infectious Disease"/>
            <person name="Wu L."/>
            <person name="Ma J."/>
        </authorList>
    </citation>
    <scope>NUCLEOTIDE SEQUENCE [LARGE SCALE GENOMIC DNA]</scope>
    <source>
        <strain evidence="3">CGMCC 4.7289</strain>
    </source>
</reference>
<dbReference type="GO" id="GO:0016491">
    <property type="term" value="F:oxidoreductase activity"/>
    <property type="evidence" value="ECO:0007669"/>
    <property type="project" value="UniProtKB-KW"/>
</dbReference>
<dbReference type="PANTHER" id="PTHR30543">
    <property type="entry name" value="CHROMATE REDUCTASE"/>
    <property type="match status" value="1"/>
</dbReference>
<sequence length="188" mass="20746">MSEALKLAVILGSVRPGRRADAVGRWVQRHAARRPGVEAEVVDIAAYQLPVLDEPLPAAYGRYAHPHTQAWADTIAAFDGYVFVTPEYNRSIPGPLKNAIDFLYAEWHNKSAGFVSYGMDAAGTRAVEHLRVVMGELQVADVRAQVALTLGGDFDGDAFQPLPYRSGQLDMMLDQLTTWSHALRTVRR</sequence>